<organism evidence="1 2">
    <name type="scientific">Lindgomyces ingoldianus</name>
    <dbReference type="NCBI Taxonomy" id="673940"/>
    <lineage>
        <taxon>Eukaryota</taxon>
        <taxon>Fungi</taxon>
        <taxon>Dikarya</taxon>
        <taxon>Ascomycota</taxon>
        <taxon>Pezizomycotina</taxon>
        <taxon>Dothideomycetes</taxon>
        <taxon>Pleosporomycetidae</taxon>
        <taxon>Pleosporales</taxon>
        <taxon>Lindgomycetaceae</taxon>
        <taxon>Lindgomyces</taxon>
    </lineage>
</organism>
<keyword evidence="2" id="KW-1185">Reference proteome</keyword>
<proteinExistence type="predicted"/>
<sequence length="1113" mass="125095">MDSFDDDVRGRPKRAPPPPPPRYHNHPPQPQPDQGLSKSSDDGSYLPVTTQRRAPNGIRHEKTDFQLAQIMDSVFYQPTDEESYRRLFYEDRHTSWFGVNKDGPRLMFLDHGRYGEVMARTSSNRSVPTPNSNPFTARISQGQRTPSLVSLVGQTGAGKSTLVKLLIDLQHRSIGKSFPAPVIGMPGKDVPTSEGVHLYLDPGSAFTDAPLLYADCEGLDGGEREPISARYGRRESDFGNEREYGMGLSSKTRYTSEHELMWADSAFRRSREFIVTSLYPRLLYTFSDVIIFVLRNPRVIESVFEQLIDWAAVALETSSNQPALPHAIILLNTCELDVDDGSWDVETATGNLLDALSHTIHLNPTFQKYAQYWQERDKKVDSVKELMMCYYSSLRIVRMPDKSQPQLVQSQTDKLYQEIQTACIAARTRKAELRMLLDAGELQSYLQFAFEHFSARLDVPFDFVQASFLNNPIPSDFGGSILKLAIRMVEQEDDPDARVIFSKLSCMVASCIMLDSVRHKIKGNADSIFPLYLQHLEVALKDFCDRHWPCEFAINRAARNRIPKLMDNRAGLSTITKCVNVRSGHGSKGHQLADGRVFAAGEYVSDFSFGENRDEFLNMVYFRLEHLLDLLTIRLSNGEAEREAAKELHRDDVMAHFYGDGPKGGVRSVHSHSVCFCCLFESPEHCLPCGHILCTACIKTYGKSKDANTVEMYECPLETNAAGRYQPWTVHLKPESAGLRVLCLDSGGVRNVIQLEILRLLERELNGKLPIQCFFDLIVGSGTAGIIALGLGTRNWSVEECLDHFEKICAQAFANRGGRHIPGAGWLVESLAHAKYDSIPLEAALKEAFSDSQYLFGGPRHRGLSDLNVKVALATSTPGGNDVVLANYNRQLRWRDKYQFYRSENLAAEFKTWEVARACMATPRLFKPMQHLPSRQALLESGIHSQNPIHIAMNECRALLPSSSARDKHPDIILSLGSGIYSTNSSVIEPISSRPSRAFSIRSRTVKTSEYQILMAAHCQKIWDDHINSLFGSSSSSAFVRLNPEISENLTSFESHESMKLLRSHIVEQYRNDARIKQLAAQLIATLFYFETVGSIWDTCEDGLSMKGKPFLL</sequence>
<evidence type="ECO:0000313" key="1">
    <source>
        <dbReference type="EMBL" id="KAF2465550.1"/>
    </source>
</evidence>
<reference evidence="1" key="1">
    <citation type="journal article" date="2020" name="Stud. Mycol.">
        <title>101 Dothideomycetes genomes: a test case for predicting lifestyles and emergence of pathogens.</title>
        <authorList>
            <person name="Haridas S."/>
            <person name="Albert R."/>
            <person name="Binder M."/>
            <person name="Bloem J."/>
            <person name="Labutti K."/>
            <person name="Salamov A."/>
            <person name="Andreopoulos B."/>
            <person name="Baker S."/>
            <person name="Barry K."/>
            <person name="Bills G."/>
            <person name="Bluhm B."/>
            <person name="Cannon C."/>
            <person name="Castanera R."/>
            <person name="Culley D."/>
            <person name="Daum C."/>
            <person name="Ezra D."/>
            <person name="Gonzalez J."/>
            <person name="Henrissat B."/>
            <person name="Kuo A."/>
            <person name="Liang C."/>
            <person name="Lipzen A."/>
            <person name="Lutzoni F."/>
            <person name="Magnuson J."/>
            <person name="Mondo S."/>
            <person name="Nolan M."/>
            <person name="Ohm R."/>
            <person name="Pangilinan J."/>
            <person name="Park H.-J."/>
            <person name="Ramirez L."/>
            <person name="Alfaro M."/>
            <person name="Sun H."/>
            <person name="Tritt A."/>
            <person name="Yoshinaga Y."/>
            <person name="Zwiers L.-H."/>
            <person name="Turgeon B."/>
            <person name="Goodwin S."/>
            <person name="Spatafora J."/>
            <person name="Crous P."/>
            <person name="Grigoriev I."/>
        </authorList>
    </citation>
    <scope>NUCLEOTIDE SEQUENCE</scope>
    <source>
        <strain evidence="1">ATCC 200398</strain>
    </source>
</reference>
<gene>
    <name evidence="1" type="ORF">BDR25DRAFT_328581</name>
</gene>
<name>A0ACB6QGB9_9PLEO</name>
<dbReference type="Proteomes" id="UP000799755">
    <property type="component" value="Unassembled WGS sequence"/>
</dbReference>
<protein>
    <submittedName>
        <fullName evidence="1">FabD/lysophospholipase-like protein</fullName>
    </submittedName>
</protein>
<accession>A0ACB6QGB9</accession>
<evidence type="ECO:0000313" key="2">
    <source>
        <dbReference type="Proteomes" id="UP000799755"/>
    </source>
</evidence>
<dbReference type="EMBL" id="MU003529">
    <property type="protein sequence ID" value="KAF2465550.1"/>
    <property type="molecule type" value="Genomic_DNA"/>
</dbReference>
<comment type="caution">
    <text evidence="1">The sequence shown here is derived from an EMBL/GenBank/DDBJ whole genome shotgun (WGS) entry which is preliminary data.</text>
</comment>